<dbReference type="PANTHER" id="PTHR42659:SF2">
    <property type="entry name" value="XANTHINE DEHYDROGENASE SUBUNIT C-RELATED"/>
    <property type="match status" value="1"/>
</dbReference>
<dbReference type="GO" id="GO:0016491">
    <property type="term" value="F:oxidoreductase activity"/>
    <property type="evidence" value="ECO:0007669"/>
    <property type="project" value="UniProtKB-KW"/>
</dbReference>
<dbReference type="GO" id="GO:0050660">
    <property type="term" value="F:flavin adenine dinucleotide binding"/>
    <property type="evidence" value="ECO:0007669"/>
    <property type="project" value="InterPro"/>
</dbReference>
<protein>
    <recommendedName>
        <fullName evidence="4">Molybdopterin dehydrogenase FAD-binding domain-containing protein</fullName>
    </recommendedName>
</protein>
<keyword evidence="1" id="KW-0285">Flavoprotein</keyword>
<dbReference type="Pfam" id="PF00941">
    <property type="entry name" value="FAD_binding_5"/>
    <property type="match status" value="1"/>
</dbReference>
<keyword evidence="6" id="KW-1185">Reference proteome</keyword>
<evidence type="ECO:0000256" key="1">
    <source>
        <dbReference type="ARBA" id="ARBA00022630"/>
    </source>
</evidence>
<dbReference type="STRING" id="39029.BSR42_13590"/>
<dbReference type="InterPro" id="IPR036318">
    <property type="entry name" value="FAD-bd_PCMH-like_sf"/>
</dbReference>
<name>A0A0J6WSN7_9FIRM</name>
<comment type="caution">
    <text evidence="5">The sequence shown here is derived from an EMBL/GenBank/DDBJ whole genome shotgun (WGS) entry which is preliminary data.</text>
</comment>
<dbReference type="OrthoDB" id="9803647at2"/>
<accession>A0A0J6WSN7</accession>
<evidence type="ECO:0000313" key="5">
    <source>
        <dbReference type="EMBL" id="KMO85499.1"/>
    </source>
</evidence>
<dbReference type="InterPro" id="IPR002346">
    <property type="entry name" value="Mopterin_DH_FAD-bd"/>
</dbReference>
<evidence type="ECO:0000313" key="6">
    <source>
        <dbReference type="Proteomes" id="UP000036503"/>
    </source>
</evidence>
<dbReference type="SUPFAM" id="SSF56176">
    <property type="entry name" value="FAD-binding/transporter-associated domain-like"/>
    <property type="match status" value="1"/>
</dbReference>
<keyword evidence="3" id="KW-0560">Oxidoreductase</keyword>
<dbReference type="PANTHER" id="PTHR42659">
    <property type="entry name" value="XANTHINE DEHYDROGENASE SUBUNIT C-RELATED"/>
    <property type="match status" value="1"/>
</dbReference>
<dbReference type="InParanoid" id="A0A0J6WSN7"/>
<dbReference type="AlphaFoldDB" id="A0A0J6WSN7"/>
<dbReference type="InterPro" id="IPR051312">
    <property type="entry name" value="Diverse_Substr_Oxidored"/>
</dbReference>
<dbReference type="PATRIC" id="fig|1122219.3.peg.2722"/>
<dbReference type="InterPro" id="IPR016169">
    <property type="entry name" value="FAD-bd_PCMH_sub2"/>
</dbReference>
<keyword evidence="2" id="KW-0274">FAD</keyword>
<gene>
    <name evidence="5" type="ORF">AB840_13130</name>
</gene>
<dbReference type="EMBL" id="LEKT01000060">
    <property type="protein sequence ID" value="KMO85499.1"/>
    <property type="molecule type" value="Genomic_DNA"/>
</dbReference>
<evidence type="ECO:0000256" key="2">
    <source>
        <dbReference type="ARBA" id="ARBA00022827"/>
    </source>
</evidence>
<organism evidence="5 6">
    <name type="scientific">Megasphaera cerevisiae DSM 20462</name>
    <dbReference type="NCBI Taxonomy" id="1122219"/>
    <lineage>
        <taxon>Bacteria</taxon>
        <taxon>Bacillati</taxon>
        <taxon>Bacillota</taxon>
        <taxon>Negativicutes</taxon>
        <taxon>Veillonellales</taxon>
        <taxon>Veillonellaceae</taxon>
        <taxon>Megasphaera</taxon>
    </lineage>
</organism>
<sequence length="273" mass="29641">MITSDAVIAPESPADAYHAYRNAGSAVFMAGAQGLKYKKDHYDLTVDLSKAGLNYIMDLGDEVAIGAMTTMAELKSSPVVSSLAGGAICRCIGEAPDRAVKQHGTMGGLVAVKERFSVLLPVLLSLRVDVVLQDKGRMNLKDYLSCPPMREMITQVVIARETVYTAYMAYRSLPTDEPYLTGAVAMLETSWRIVVGGRPGLAAIAETASAELTEKGMAVRENVAHLASEELDFANFGTCSEQERRQLTVEMVRTLIKAAWKGYSRQLQNAIKK</sequence>
<dbReference type="Proteomes" id="UP000036503">
    <property type="component" value="Unassembled WGS sequence"/>
</dbReference>
<feature type="domain" description="Molybdopterin dehydrogenase FAD-binding" evidence="4">
    <location>
        <begin position="7"/>
        <end position="158"/>
    </location>
</feature>
<evidence type="ECO:0000256" key="3">
    <source>
        <dbReference type="ARBA" id="ARBA00023002"/>
    </source>
</evidence>
<proteinExistence type="predicted"/>
<reference evidence="5 6" key="1">
    <citation type="submission" date="2015-06" db="EMBL/GenBank/DDBJ databases">
        <title>Draft genome sequence of beer spoilage bacterium Megasphaera cerevisiae type strain 20462.</title>
        <authorList>
            <person name="Kutumbaka K."/>
            <person name="Pasmowitz J."/>
            <person name="Mategko J."/>
            <person name="Reyes D."/>
            <person name="Friedrich A."/>
            <person name="Han S."/>
            <person name="Martens-Habbena W."/>
            <person name="Neal-McKinney J."/>
            <person name="Janagama H.K."/>
            <person name="Nadala C."/>
            <person name="Samadpour M."/>
        </authorList>
    </citation>
    <scope>NUCLEOTIDE SEQUENCE [LARGE SCALE GENOMIC DNA]</scope>
    <source>
        <strain evidence="5 6">DSM 20462</strain>
    </source>
</reference>
<dbReference type="RefSeq" id="WP_048515303.1">
    <property type="nucleotide sequence ID" value="NZ_FUXD01000024.1"/>
</dbReference>
<dbReference type="Gene3D" id="3.30.465.10">
    <property type="match status" value="1"/>
</dbReference>
<evidence type="ECO:0000259" key="4">
    <source>
        <dbReference type="Pfam" id="PF00941"/>
    </source>
</evidence>